<accession>A0A0S3SWX4</accession>
<gene>
    <name evidence="1" type="primary">Vigan.09G080600</name>
    <name evidence="1" type="ORF">VIGAN_09080600</name>
</gene>
<evidence type="ECO:0000313" key="2">
    <source>
        <dbReference type="Proteomes" id="UP000291084"/>
    </source>
</evidence>
<dbReference type="Proteomes" id="UP000291084">
    <property type="component" value="Chromosome 9"/>
</dbReference>
<proteinExistence type="predicted"/>
<dbReference type="AlphaFoldDB" id="A0A0S3SWX4"/>
<name>A0A0S3SWX4_PHAAN</name>
<keyword evidence="2" id="KW-1185">Reference proteome</keyword>
<evidence type="ECO:0000313" key="1">
    <source>
        <dbReference type="EMBL" id="BAT97377.1"/>
    </source>
</evidence>
<sequence length="76" mass="8404">MFLLSFFARSTPASLTPDYCSSLTNTHQLRVLPVLPGTAEAHTTPHLCVVPFIPAAQRLRFTSRHWTSLNLIPSAV</sequence>
<dbReference type="EMBL" id="AP015042">
    <property type="protein sequence ID" value="BAT97377.1"/>
    <property type="molecule type" value="Genomic_DNA"/>
</dbReference>
<organism evidence="1 2">
    <name type="scientific">Vigna angularis var. angularis</name>
    <dbReference type="NCBI Taxonomy" id="157739"/>
    <lineage>
        <taxon>Eukaryota</taxon>
        <taxon>Viridiplantae</taxon>
        <taxon>Streptophyta</taxon>
        <taxon>Embryophyta</taxon>
        <taxon>Tracheophyta</taxon>
        <taxon>Spermatophyta</taxon>
        <taxon>Magnoliopsida</taxon>
        <taxon>eudicotyledons</taxon>
        <taxon>Gunneridae</taxon>
        <taxon>Pentapetalae</taxon>
        <taxon>rosids</taxon>
        <taxon>fabids</taxon>
        <taxon>Fabales</taxon>
        <taxon>Fabaceae</taxon>
        <taxon>Papilionoideae</taxon>
        <taxon>50 kb inversion clade</taxon>
        <taxon>NPAAA clade</taxon>
        <taxon>indigoferoid/millettioid clade</taxon>
        <taxon>Phaseoleae</taxon>
        <taxon>Vigna</taxon>
    </lineage>
</organism>
<protein>
    <submittedName>
        <fullName evidence="1">Uncharacterized protein</fullName>
    </submittedName>
</protein>
<reference evidence="1 2" key="1">
    <citation type="journal article" date="2015" name="Sci. Rep.">
        <title>The power of single molecule real-time sequencing technology in the de novo assembly of a eukaryotic genome.</title>
        <authorList>
            <person name="Sakai H."/>
            <person name="Naito K."/>
            <person name="Ogiso-Tanaka E."/>
            <person name="Takahashi Y."/>
            <person name="Iseki K."/>
            <person name="Muto C."/>
            <person name="Satou K."/>
            <person name="Teruya K."/>
            <person name="Shiroma A."/>
            <person name="Shimoji M."/>
            <person name="Hirano T."/>
            <person name="Itoh T."/>
            <person name="Kaga A."/>
            <person name="Tomooka N."/>
        </authorList>
    </citation>
    <scope>NUCLEOTIDE SEQUENCE [LARGE SCALE GENOMIC DNA]</scope>
    <source>
        <strain evidence="2">cv. Shumari</strain>
    </source>
</reference>